<organism evidence="2 3">
    <name type="scientific">Carlito syrichta</name>
    <name type="common">Philippine tarsier</name>
    <name type="synonym">Tarsius syrichta</name>
    <dbReference type="NCBI Taxonomy" id="1868482"/>
    <lineage>
        <taxon>Eukaryota</taxon>
        <taxon>Metazoa</taxon>
        <taxon>Chordata</taxon>
        <taxon>Craniata</taxon>
        <taxon>Vertebrata</taxon>
        <taxon>Euteleostomi</taxon>
        <taxon>Mammalia</taxon>
        <taxon>Eutheria</taxon>
        <taxon>Euarchontoglires</taxon>
        <taxon>Primates</taxon>
        <taxon>Haplorrhini</taxon>
        <taxon>Tarsiiformes</taxon>
        <taxon>Tarsiidae</taxon>
        <taxon>Carlito</taxon>
    </lineage>
</organism>
<dbReference type="PANTHER" id="PTHR23232">
    <property type="entry name" value="KRAB DOMAIN C2H2 ZINC FINGER"/>
    <property type="match status" value="1"/>
</dbReference>
<dbReference type="SMART" id="SM00349">
    <property type="entry name" value="KRAB"/>
    <property type="match status" value="1"/>
</dbReference>
<dbReference type="Pfam" id="PF01352">
    <property type="entry name" value="KRAB"/>
    <property type="match status" value="1"/>
</dbReference>
<dbReference type="GO" id="GO:0006355">
    <property type="term" value="P:regulation of DNA-templated transcription"/>
    <property type="evidence" value="ECO:0007669"/>
    <property type="project" value="InterPro"/>
</dbReference>
<evidence type="ECO:0000259" key="1">
    <source>
        <dbReference type="PROSITE" id="PS50805"/>
    </source>
</evidence>
<accession>A0A1U7UHF9</accession>
<keyword evidence="2" id="KW-1185">Reference proteome</keyword>
<dbReference type="OrthoDB" id="9808634at2759"/>
<dbReference type="SUPFAM" id="SSF109640">
    <property type="entry name" value="KRAB domain (Kruppel-associated box)"/>
    <property type="match status" value="1"/>
</dbReference>
<gene>
    <name evidence="3" type="primary">LOC103272442</name>
</gene>
<dbReference type="PROSITE" id="PS50805">
    <property type="entry name" value="KRAB"/>
    <property type="match status" value="1"/>
</dbReference>
<dbReference type="RefSeq" id="XP_008068128.1">
    <property type="nucleotide sequence ID" value="XM_008069937.2"/>
</dbReference>
<reference evidence="3" key="1">
    <citation type="submission" date="2025-08" db="UniProtKB">
        <authorList>
            <consortium name="RefSeq"/>
        </authorList>
    </citation>
    <scope>IDENTIFICATION</scope>
</reference>
<dbReference type="GeneID" id="103272442"/>
<sequence length="119" mass="13733">MNEPSQASTLFQEQHKMNMAQGSVSFEDVTVELTREEWLQMSPGERSLYRDVMLENYGHLIAVGEQTCHGNPSVSCLLFKKIFKTHRFFIVIKGFIIEAFTETKTVFVIIFLSKTSDEY</sequence>
<dbReference type="InterPro" id="IPR050169">
    <property type="entry name" value="Krueppel_C2H2_ZnF"/>
</dbReference>
<name>A0A1U7UHF9_CARSF</name>
<dbReference type="Gene3D" id="6.10.140.140">
    <property type="match status" value="1"/>
</dbReference>
<dbReference type="Proteomes" id="UP000189704">
    <property type="component" value="Unplaced"/>
</dbReference>
<evidence type="ECO:0000313" key="2">
    <source>
        <dbReference type="Proteomes" id="UP000189704"/>
    </source>
</evidence>
<feature type="non-terminal residue" evidence="3">
    <location>
        <position position="119"/>
    </location>
</feature>
<protein>
    <submittedName>
        <fullName evidence="3">Zinc finger protein 510-like</fullName>
    </submittedName>
</protein>
<proteinExistence type="predicted"/>
<dbReference type="PANTHER" id="PTHR23232:SF131">
    <property type="entry name" value="KRAB DOMAIN-CONTAINING PROTEIN"/>
    <property type="match status" value="1"/>
</dbReference>
<feature type="domain" description="KRAB" evidence="1">
    <location>
        <begin position="24"/>
        <end position="119"/>
    </location>
</feature>
<dbReference type="InterPro" id="IPR036051">
    <property type="entry name" value="KRAB_dom_sf"/>
</dbReference>
<evidence type="ECO:0000313" key="3">
    <source>
        <dbReference type="RefSeq" id="XP_008068128.1"/>
    </source>
</evidence>
<dbReference type="InterPro" id="IPR001909">
    <property type="entry name" value="KRAB"/>
</dbReference>
<dbReference type="AlphaFoldDB" id="A0A1U7UHF9"/>
<dbReference type="KEGG" id="csyr:103272442"/>
<dbReference type="CDD" id="cd07765">
    <property type="entry name" value="KRAB_A-box"/>
    <property type="match status" value="1"/>
</dbReference>